<dbReference type="EMBL" id="JBFARM010000004">
    <property type="protein sequence ID" value="MEV4287117.1"/>
    <property type="molecule type" value="Genomic_DNA"/>
</dbReference>
<comment type="caution">
    <text evidence="2">The sequence shown here is derived from an EMBL/GenBank/DDBJ whole genome shotgun (WGS) entry which is preliminary data.</text>
</comment>
<gene>
    <name evidence="2" type="ORF">AB0K40_16555</name>
</gene>
<keyword evidence="3" id="KW-1185">Reference proteome</keyword>
<feature type="region of interest" description="Disordered" evidence="1">
    <location>
        <begin position="326"/>
        <end position="368"/>
    </location>
</feature>
<feature type="compositionally biased region" description="Low complexity" evidence="1">
    <location>
        <begin position="146"/>
        <end position="180"/>
    </location>
</feature>
<dbReference type="InterPro" id="IPR001646">
    <property type="entry name" value="5peptide_repeat"/>
</dbReference>
<dbReference type="Pfam" id="PF00805">
    <property type="entry name" value="Pentapeptide"/>
    <property type="match status" value="1"/>
</dbReference>
<feature type="region of interest" description="Disordered" evidence="1">
    <location>
        <begin position="1"/>
        <end position="20"/>
    </location>
</feature>
<evidence type="ECO:0000313" key="3">
    <source>
        <dbReference type="Proteomes" id="UP001552427"/>
    </source>
</evidence>
<feature type="region of interest" description="Disordered" evidence="1">
    <location>
        <begin position="104"/>
        <end position="263"/>
    </location>
</feature>
<feature type="compositionally biased region" description="Polar residues" evidence="1">
    <location>
        <begin position="240"/>
        <end position="255"/>
    </location>
</feature>
<protein>
    <recommendedName>
        <fullName evidence="4">PPE domain-containing protein</fullName>
    </recommendedName>
</protein>
<organism evidence="2 3">
    <name type="scientific">Nonomuraea bangladeshensis</name>
    <dbReference type="NCBI Taxonomy" id="404385"/>
    <lineage>
        <taxon>Bacteria</taxon>
        <taxon>Bacillati</taxon>
        <taxon>Actinomycetota</taxon>
        <taxon>Actinomycetes</taxon>
        <taxon>Streptosporangiales</taxon>
        <taxon>Streptosporangiaceae</taxon>
        <taxon>Nonomuraea</taxon>
    </lineage>
</organism>
<dbReference type="Gene3D" id="2.160.20.80">
    <property type="entry name" value="E3 ubiquitin-protein ligase SopA"/>
    <property type="match status" value="1"/>
</dbReference>
<dbReference type="Proteomes" id="UP001552427">
    <property type="component" value="Unassembled WGS sequence"/>
</dbReference>
<feature type="compositionally biased region" description="Acidic residues" evidence="1">
    <location>
        <begin position="344"/>
        <end position="356"/>
    </location>
</feature>
<proteinExistence type="predicted"/>
<dbReference type="RefSeq" id="WP_364450109.1">
    <property type="nucleotide sequence ID" value="NZ_JBFARM010000004.1"/>
</dbReference>
<evidence type="ECO:0000313" key="2">
    <source>
        <dbReference type="EMBL" id="MEV4287117.1"/>
    </source>
</evidence>
<evidence type="ECO:0008006" key="4">
    <source>
        <dbReference type="Google" id="ProtNLM"/>
    </source>
</evidence>
<evidence type="ECO:0000256" key="1">
    <source>
        <dbReference type="SAM" id="MobiDB-lite"/>
    </source>
</evidence>
<dbReference type="SUPFAM" id="SSF141571">
    <property type="entry name" value="Pentapeptide repeat-like"/>
    <property type="match status" value="1"/>
</dbReference>
<accession>A0ABV3H3L9</accession>
<name>A0ABV3H3L9_9ACTN</name>
<sequence>MSNPYIPGMPGLTPGGKPSSQISFTKDELARAGGKITDQAKLIGQVDGRSANLPVPWPHFGVLGWGVQNVHEKAIQSQREALARAKEALESWDPALRAADKNYTKADDASGDPNNLPKPTLPGGGLPNGGLPNTKLPSTNLPNTDLPKTNLPNTDLPNTNLPNTNLPNTNMPNTDLPNTDVPGGNLPNTNVPGTDLPNANLPGTNTPGANLPGTDLPKTNLPGMDPADTRVPDLDAALNPNKTDLSSFKPTATPTPQVPGFDPSVNGPGTRTGVPNTLGVPVTSTVPGTGVGGGLGGVPGNAAAAGLRGATAGASGMPMMPMMPMSGAGNANQERDRDKTVGLGEDEGVWGGDEDIAPPVLGQEDDLL</sequence>
<reference evidence="2 3" key="1">
    <citation type="submission" date="2024-06" db="EMBL/GenBank/DDBJ databases">
        <title>The Natural Products Discovery Center: Release of the First 8490 Sequenced Strains for Exploring Actinobacteria Biosynthetic Diversity.</title>
        <authorList>
            <person name="Kalkreuter E."/>
            <person name="Kautsar S.A."/>
            <person name="Yang D."/>
            <person name="Bader C.D."/>
            <person name="Teijaro C.N."/>
            <person name="Fluegel L."/>
            <person name="Davis C.M."/>
            <person name="Simpson J.R."/>
            <person name="Lauterbach L."/>
            <person name="Steele A.D."/>
            <person name="Gui C."/>
            <person name="Meng S."/>
            <person name="Li G."/>
            <person name="Viehrig K."/>
            <person name="Ye F."/>
            <person name="Su P."/>
            <person name="Kiefer A.F."/>
            <person name="Nichols A."/>
            <person name="Cepeda A.J."/>
            <person name="Yan W."/>
            <person name="Fan B."/>
            <person name="Jiang Y."/>
            <person name="Adhikari A."/>
            <person name="Zheng C.-J."/>
            <person name="Schuster L."/>
            <person name="Cowan T.M."/>
            <person name="Smanski M.J."/>
            <person name="Chevrette M.G."/>
            <person name="De Carvalho L.P.S."/>
            <person name="Shen B."/>
        </authorList>
    </citation>
    <scope>NUCLEOTIDE SEQUENCE [LARGE SCALE GENOMIC DNA]</scope>
    <source>
        <strain evidence="2 3">NPDC049574</strain>
    </source>
</reference>